<dbReference type="EMBL" id="FCOK02000045">
    <property type="protein sequence ID" value="SAL53444.1"/>
    <property type="molecule type" value="Genomic_DNA"/>
</dbReference>
<reference evidence="1 2" key="1">
    <citation type="submission" date="2016-01" db="EMBL/GenBank/DDBJ databases">
        <authorList>
            <person name="Oliw E.H."/>
        </authorList>
    </citation>
    <scope>NUCLEOTIDE SEQUENCE [LARGE SCALE GENOMIC DNA]</scope>
    <source>
        <strain evidence="1">LMG 27134</strain>
    </source>
</reference>
<sequence length="29" mass="3415">MVFYTQIPYTVQTCGGTYHERSAFMITLR</sequence>
<dbReference type="Proteomes" id="UP000054683">
    <property type="component" value="Unassembled WGS sequence"/>
</dbReference>
<organism evidence="1 2">
    <name type="scientific">Caballeronia udeis</name>
    <dbReference type="NCBI Taxonomy" id="1232866"/>
    <lineage>
        <taxon>Bacteria</taxon>
        <taxon>Pseudomonadati</taxon>
        <taxon>Pseudomonadota</taxon>
        <taxon>Betaproteobacteria</taxon>
        <taxon>Burkholderiales</taxon>
        <taxon>Burkholderiaceae</taxon>
        <taxon>Caballeronia</taxon>
    </lineage>
</organism>
<evidence type="ECO:0000313" key="2">
    <source>
        <dbReference type="Proteomes" id="UP000054683"/>
    </source>
</evidence>
<evidence type="ECO:0000313" key="1">
    <source>
        <dbReference type="EMBL" id="SAL53444.1"/>
    </source>
</evidence>
<accession>A0A158IA43</accession>
<name>A0A158IA43_9BURK</name>
<gene>
    <name evidence="1" type="ORF">AWB69_05619</name>
</gene>
<proteinExistence type="predicted"/>
<protein>
    <submittedName>
        <fullName evidence="1">Uncharacterized protein</fullName>
    </submittedName>
</protein>
<dbReference type="AlphaFoldDB" id="A0A158IA43"/>